<dbReference type="InterPro" id="IPR036514">
    <property type="entry name" value="SGNH_hydro_sf"/>
</dbReference>
<feature type="domain" description="SGNH hydrolase-type esterase" evidence="1">
    <location>
        <begin position="77"/>
        <end position="238"/>
    </location>
</feature>
<dbReference type="AlphaFoldDB" id="A0A1M6YGF4"/>
<dbReference type="OrthoDB" id="8233337at2"/>
<sequence length="406" mass="43993">MKSGPDDLAIHQKIQISRRTAGLLLGSCLVRPAKVLASADPLTNKIVVRSQLSAGDPGRLMNVFAKAYRGEPITLGVIGGSITVGAFATTKENSYAGRLLTWWRQQFPRCEVRMVNAGVGGTGSMYGALRAGKDLLSNTPDFVVIEFAVNDNWTDGEAFEGLVRQILAQPNLPAVLLLFMMWEKGGNDQEMQANVGAHYQLPMVSFRDALWPEMAAGRLNWSDYIVDTVHPTDAGHAAAARFITAMCNNARHADLAGRSGATSSLPSPLHSDAFEHIDWRDAAALDPHENQGWHLDFDDKGVAAWNAAAAAGRIAFDWSGTGLVAVFADPLLDPRRIRFRIDGASFQTLDTLKQPKRPILVLAQDLTPGRHIVELVDDDGGSGRAAGQQVRLIGIAGIGLKDDWRR</sequence>
<gene>
    <name evidence="2" type="ORF">SAMN05444159_5197</name>
</gene>
<proteinExistence type="predicted"/>
<dbReference type="RefSeq" id="WP_079542576.1">
    <property type="nucleotide sequence ID" value="NZ_LT670844.1"/>
</dbReference>
<evidence type="ECO:0000313" key="2">
    <source>
        <dbReference type="EMBL" id="SHL17069.1"/>
    </source>
</evidence>
<dbReference type="Proteomes" id="UP000189935">
    <property type="component" value="Chromosome I"/>
</dbReference>
<dbReference type="Pfam" id="PF13472">
    <property type="entry name" value="Lipase_GDSL_2"/>
    <property type="match status" value="1"/>
</dbReference>
<dbReference type="CDD" id="cd00229">
    <property type="entry name" value="SGNH_hydrolase"/>
    <property type="match status" value="1"/>
</dbReference>
<dbReference type="InterPro" id="IPR013830">
    <property type="entry name" value="SGNH_hydro"/>
</dbReference>
<dbReference type="PANTHER" id="PTHR34407">
    <property type="entry name" value="EXPRESSED PROTEIN"/>
    <property type="match status" value="1"/>
</dbReference>
<evidence type="ECO:0000313" key="3">
    <source>
        <dbReference type="Proteomes" id="UP000189935"/>
    </source>
</evidence>
<dbReference type="EMBL" id="LT670844">
    <property type="protein sequence ID" value="SHL17069.1"/>
    <property type="molecule type" value="Genomic_DNA"/>
</dbReference>
<organism evidence="2 3">
    <name type="scientific">Bradyrhizobium lablabi</name>
    <dbReference type="NCBI Taxonomy" id="722472"/>
    <lineage>
        <taxon>Bacteria</taxon>
        <taxon>Pseudomonadati</taxon>
        <taxon>Pseudomonadota</taxon>
        <taxon>Alphaproteobacteria</taxon>
        <taxon>Hyphomicrobiales</taxon>
        <taxon>Nitrobacteraceae</taxon>
        <taxon>Bradyrhizobium</taxon>
    </lineage>
</organism>
<name>A0A1M6YGF4_9BRAD</name>
<reference evidence="2 3" key="1">
    <citation type="submission" date="2016-11" db="EMBL/GenBank/DDBJ databases">
        <authorList>
            <person name="Jaros S."/>
            <person name="Januszkiewicz K."/>
            <person name="Wedrychowicz H."/>
        </authorList>
    </citation>
    <scope>NUCLEOTIDE SEQUENCE [LARGE SCALE GENOMIC DNA]</scope>
    <source>
        <strain evidence="2 3">GAS499</strain>
    </source>
</reference>
<dbReference type="PANTHER" id="PTHR34407:SF1">
    <property type="entry name" value="SGNH HYDROLASE-TYPE ESTERASE DOMAIN-CONTAINING PROTEIN"/>
    <property type="match status" value="1"/>
</dbReference>
<dbReference type="SUPFAM" id="SSF52266">
    <property type="entry name" value="SGNH hydrolase"/>
    <property type="match status" value="1"/>
</dbReference>
<dbReference type="Gene3D" id="3.40.50.1110">
    <property type="entry name" value="SGNH hydrolase"/>
    <property type="match status" value="1"/>
</dbReference>
<evidence type="ECO:0000259" key="1">
    <source>
        <dbReference type="Pfam" id="PF13472"/>
    </source>
</evidence>
<accession>A0A1M6YGF4</accession>
<dbReference type="GO" id="GO:0016788">
    <property type="term" value="F:hydrolase activity, acting on ester bonds"/>
    <property type="evidence" value="ECO:0007669"/>
    <property type="project" value="UniProtKB-ARBA"/>
</dbReference>
<protein>
    <submittedName>
        <fullName evidence="2">Lysophospholipase L1</fullName>
    </submittedName>
</protein>